<reference evidence="1 3" key="1">
    <citation type="submission" date="2019-03" db="EMBL/GenBank/DDBJ databases">
        <title>Genomic Encyclopedia of Type Strains, Phase IV (KMG-IV): sequencing the most valuable type-strain genomes for metagenomic binning, comparative biology and taxonomic classification.</title>
        <authorList>
            <person name="Goeker M."/>
        </authorList>
    </citation>
    <scope>NUCLEOTIDE SEQUENCE [LARGE SCALE GENOMIC DNA]</scope>
    <source>
        <strain evidence="1 3">DSM 28140</strain>
    </source>
</reference>
<name>A0A4R3YAK6_9PAST</name>
<dbReference type="EMBL" id="VDGV01000146">
    <property type="protein sequence ID" value="TNG87725.1"/>
    <property type="molecule type" value="Genomic_DNA"/>
</dbReference>
<evidence type="ECO:0000313" key="2">
    <source>
        <dbReference type="EMBL" id="TNG87725.1"/>
    </source>
</evidence>
<evidence type="ECO:0000313" key="3">
    <source>
        <dbReference type="Proteomes" id="UP000294619"/>
    </source>
</evidence>
<gene>
    <name evidence="1" type="ORF">EDC16_10374</name>
    <name evidence="2" type="ORF">FHQ21_11840</name>
</gene>
<proteinExistence type="predicted"/>
<evidence type="ECO:0000313" key="4">
    <source>
        <dbReference type="Proteomes" id="UP000305526"/>
    </source>
</evidence>
<dbReference type="EMBL" id="SMCP01000003">
    <property type="protein sequence ID" value="TCV88721.1"/>
    <property type="molecule type" value="Genomic_DNA"/>
</dbReference>
<dbReference type="Proteomes" id="UP000294619">
    <property type="component" value="Unassembled WGS sequence"/>
</dbReference>
<organism evidence="1 3">
    <name type="scientific">Testudinibacter aquarius</name>
    <dbReference type="NCBI Taxonomy" id="1524974"/>
    <lineage>
        <taxon>Bacteria</taxon>
        <taxon>Pseudomonadati</taxon>
        <taxon>Pseudomonadota</taxon>
        <taxon>Gammaproteobacteria</taxon>
        <taxon>Pasteurellales</taxon>
        <taxon>Pasteurellaceae</taxon>
        <taxon>Testudinibacter</taxon>
    </lineage>
</organism>
<evidence type="ECO:0000313" key="1">
    <source>
        <dbReference type="EMBL" id="TCV88721.1"/>
    </source>
</evidence>
<dbReference type="RefSeq" id="WP_132965590.1">
    <property type="nucleotide sequence ID" value="NZ_LEKL01000078.1"/>
</dbReference>
<keyword evidence="4" id="KW-1185">Reference proteome</keyword>
<protein>
    <submittedName>
        <fullName evidence="1">Uncharacterized protein</fullName>
    </submittedName>
</protein>
<accession>A0A4R3YAK6</accession>
<dbReference type="Proteomes" id="UP000305526">
    <property type="component" value="Unassembled WGS sequence"/>
</dbReference>
<sequence>MELHRDNLANHNEKNKQLNVSLDLETFRLVKDFAFKQDISMKQFIKNLILEKAAQLQEEALSAYTCNKEEQQQIQQSLTFFATKPHLTEYVEAEEIKNYRQAKTKQELIEMMGYRDGDLA</sequence>
<reference evidence="2 4" key="2">
    <citation type="submission" date="2019-05" db="EMBL/GenBank/DDBJ databases">
        <title>Pasteurellaceae isolates from reptiles.</title>
        <authorList>
            <person name="Bojesen A.M."/>
            <person name="Lund E."/>
        </authorList>
    </citation>
    <scope>NUCLEOTIDE SEQUENCE [LARGE SCALE GENOMIC DNA]</scope>
    <source>
        <strain evidence="2 4">ELNT2x</strain>
    </source>
</reference>
<dbReference type="AlphaFoldDB" id="A0A4R3YAK6"/>
<comment type="caution">
    <text evidence="1">The sequence shown here is derived from an EMBL/GenBank/DDBJ whole genome shotgun (WGS) entry which is preliminary data.</text>
</comment>